<name>A0A0E9X8Z3_ANGAN</name>
<evidence type="ECO:0000313" key="1">
    <source>
        <dbReference type="EMBL" id="JAH98178.1"/>
    </source>
</evidence>
<dbReference type="AlphaFoldDB" id="A0A0E9X8Z3"/>
<reference evidence="1" key="2">
    <citation type="journal article" date="2015" name="Fish Shellfish Immunol.">
        <title>Early steps in the European eel (Anguilla anguilla)-Vibrio vulnificus interaction in the gills: Role of the RtxA13 toxin.</title>
        <authorList>
            <person name="Callol A."/>
            <person name="Pajuelo D."/>
            <person name="Ebbesson L."/>
            <person name="Teles M."/>
            <person name="MacKenzie S."/>
            <person name="Amaro C."/>
        </authorList>
    </citation>
    <scope>NUCLEOTIDE SEQUENCE</scope>
</reference>
<reference evidence="1" key="1">
    <citation type="submission" date="2014-11" db="EMBL/GenBank/DDBJ databases">
        <authorList>
            <person name="Amaro Gonzalez C."/>
        </authorList>
    </citation>
    <scope>NUCLEOTIDE SEQUENCE</scope>
</reference>
<accession>A0A0E9X8Z3</accession>
<dbReference type="EMBL" id="GBXM01010399">
    <property type="protein sequence ID" value="JAH98178.1"/>
    <property type="molecule type" value="Transcribed_RNA"/>
</dbReference>
<organism evidence="1">
    <name type="scientific">Anguilla anguilla</name>
    <name type="common">European freshwater eel</name>
    <name type="synonym">Muraena anguilla</name>
    <dbReference type="NCBI Taxonomy" id="7936"/>
    <lineage>
        <taxon>Eukaryota</taxon>
        <taxon>Metazoa</taxon>
        <taxon>Chordata</taxon>
        <taxon>Craniata</taxon>
        <taxon>Vertebrata</taxon>
        <taxon>Euteleostomi</taxon>
        <taxon>Actinopterygii</taxon>
        <taxon>Neopterygii</taxon>
        <taxon>Teleostei</taxon>
        <taxon>Anguilliformes</taxon>
        <taxon>Anguillidae</taxon>
        <taxon>Anguilla</taxon>
    </lineage>
</organism>
<sequence>MKRYTMQIDVGSSFLNCFVQLHVKHTITEGTQHKDTVHILINQGVSSPPCPASSFWFPVPVLLCTKQCELKLKQHHLSGTSHVNSYPTVFSLYIWGPEDEHTAA</sequence>
<proteinExistence type="predicted"/>
<protein>
    <submittedName>
        <fullName evidence="1">Uncharacterized protein</fullName>
    </submittedName>
</protein>